<sequence length="477" mass="51848">MALLFTLPSSLFSFSSKNPKPLLLSSSKTHSSLSFSLKNPTKTFTLRSLISHSSSQPDPTPKPDSESAAETSASITDEWGEKMEPESEPEPSKLPESDPPKNEDEWKEEYVSQGNGTAAQVAGEDDNTELADLKRCLVDTVYGTEFGFRAGAEVRAEVLELVNQLEALNPTPSPVEAAGVLDGNWVLLYTAFSELLPLLAAGATPLLKVEKISQTIDTGSLSIENLTTLSGPFATFSFSASATFEVRSPSRIQNINLLPVQQSLSPLQEAVANIARVISGQPPLKVPIPGERTKSWLLITYLDKDLRISRGDGEVVVNMSNKLDDEQIAELREIFRSFDRNNDGSLTQLELGSLLRSLGLKPSSDQLETLIQKADTNSNGLIEFSEFVALVAPELLSGKSPYSEEQLKQLFRMFDRDGNGFITAAELAHSMAKLGHALTAEELTGMIREADTDGDGRISFQEFAQAITSAAFDNSWA</sequence>
<protein>
    <submittedName>
        <fullName evidence="1">Uncharacterized protein</fullName>
    </submittedName>
</protein>
<accession>A0ACC1C892</accession>
<keyword evidence="2" id="KW-1185">Reference proteome</keyword>
<organism evidence="1 2">
    <name type="scientific">Pistacia atlantica</name>
    <dbReference type="NCBI Taxonomy" id="434234"/>
    <lineage>
        <taxon>Eukaryota</taxon>
        <taxon>Viridiplantae</taxon>
        <taxon>Streptophyta</taxon>
        <taxon>Embryophyta</taxon>
        <taxon>Tracheophyta</taxon>
        <taxon>Spermatophyta</taxon>
        <taxon>Magnoliopsida</taxon>
        <taxon>eudicotyledons</taxon>
        <taxon>Gunneridae</taxon>
        <taxon>Pentapetalae</taxon>
        <taxon>rosids</taxon>
        <taxon>malvids</taxon>
        <taxon>Sapindales</taxon>
        <taxon>Anacardiaceae</taxon>
        <taxon>Pistacia</taxon>
    </lineage>
</organism>
<proteinExistence type="predicted"/>
<dbReference type="Proteomes" id="UP001164250">
    <property type="component" value="Chromosome 1"/>
</dbReference>
<evidence type="ECO:0000313" key="1">
    <source>
        <dbReference type="EMBL" id="KAJ0111868.1"/>
    </source>
</evidence>
<comment type="caution">
    <text evidence="1">The sequence shown here is derived from an EMBL/GenBank/DDBJ whole genome shotgun (WGS) entry which is preliminary data.</text>
</comment>
<name>A0ACC1C892_9ROSI</name>
<reference evidence="2" key="1">
    <citation type="journal article" date="2023" name="G3 (Bethesda)">
        <title>Genome assembly and association tests identify interacting loci associated with vigor, precocity, and sex in interspecific pistachio rootstocks.</title>
        <authorList>
            <person name="Palmer W."/>
            <person name="Jacygrad E."/>
            <person name="Sagayaradj S."/>
            <person name="Cavanaugh K."/>
            <person name="Han R."/>
            <person name="Bertier L."/>
            <person name="Beede B."/>
            <person name="Kafkas S."/>
            <person name="Golino D."/>
            <person name="Preece J."/>
            <person name="Michelmore R."/>
        </authorList>
    </citation>
    <scope>NUCLEOTIDE SEQUENCE [LARGE SCALE GENOMIC DNA]</scope>
</reference>
<dbReference type="EMBL" id="CM047897">
    <property type="protein sequence ID" value="KAJ0111868.1"/>
    <property type="molecule type" value="Genomic_DNA"/>
</dbReference>
<gene>
    <name evidence="1" type="ORF">Patl1_03566</name>
</gene>
<evidence type="ECO:0000313" key="2">
    <source>
        <dbReference type="Proteomes" id="UP001164250"/>
    </source>
</evidence>